<feature type="compositionally biased region" description="Basic residues" evidence="1">
    <location>
        <begin position="39"/>
        <end position="49"/>
    </location>
</feature>
<feature type="region of interest" description="Disordered" evidence="1">
    <location>
        <begin position="85"/>
        <end position="135"/>
    </location>
</feature>
<feature type="compositionally biased region" description="Polar residues" evidence="1">
    <location>
        <begin position="121"/>
        <end position="135"/>
    </location>
</feature>
<proteinExistence type="predicted"/>
<sequence>MASPHSDTLDRSVYHPDRKDDKTNPSDGDSLDRSVHFSTKAKNKKKSCYRPKDRYKSRISERTEVQPINENEEVTIIYSNYSGNQHVKKKEHIAQKGQSSLENSLDFLSPTASSAPTASSDVNTPSASPDKNPQIASSDVYLFSTKPEKNENNSGMFIPQQFMESTSIIKGITDNQDVRTKEPIQQNSQSSLENGSDFLSPSASSDLKTTATISAPQASSDVNPSTASPDIHPPSVSPVLNPLIASADDYQFSTGSKRNYNNRGSFISQQFKGSTKLIIGIATCLFGLFIFKKFPL</sequence>
<dbReference type="OrthoDB" id="10544366at2759"/>
<dbReference type="AlphaFoldDB" id="A0A6J8AC17"/>
<reference evidence="2 3" key="1">
    <citation type="submission" date="2020-06" db="EMBL/GenBank/DDBJ databases">
        <authorList>
            <person name="Li R."/>
            <person name="Bekaert M."/>
        </authorList>
    </citation>
    <scope>NUCLEOTIDE SEQUENCE [LARGE SCALE GENOMIC DNA]</scope>
    <source>
        <strain evidence="3">wild</strain>
    </source>
</reference>
<feature type="compositionally biased region" description="Low complexity" evidence="1">
    <location>
        <begin position="109"/>
        <end position="120"/>
    </location>
</feature>
<feature type="compositionally biased region" description="Basic and acidic residues" evidence="1">
    <location>
        <begin position="50"/>
        <end position="64"/>
    </location>
</feature>
<accession>A0A6J8AC17</accession>
<feature type="compositionally biased region" description="Basic and acidic residues" evidence="1">
    <location>
        <begin position="7"/>
        <end position="35"/>
    </location>
</feature>
<feature type="region of interest" description="Disordered" evidence="1">
    <location>
        <begin position="1"/>
        <end position="71"/>
    </location>
</feature>
<evidence type="ECO:0000313" key="2">
    <source>
        <dbReference type="EMBL" id="CAC5363781.1"/>
    </source>
</evidence>
<dbReference type="EMBL" id="CACVKT020000908">
    <property type="protein sequence ID" value="CAC5363781.1"/>
    <property type="molecule type" value="Genomic_DNA"/>
</dbReference>
<feature type="compositionally biased region" description="Polar residues" evidence="1">
    <location>
        <begin position="183"/>
        <end position="228"/>
    </location>
</feature>
<feature type="region of interest" description="Disordered" evidence="1">
    <location>
        <begin position="183"/>
        <end position="235"/>
    </location>
</feature>
<evidence type="ECO:0000256" key="1">
    <source>
        <dbReference type="SAM" id="MobiDB-lite"/>
    </source>
</evidence>
<gene>
    <name evidence="2" type="ORF">MCOR_5078</name>
</gene>
<keyword evidence="3" id="KW-1185">Reference proteome</keyword>
<dbReference type="Proteomes" id="UP000507470">
    <property type="component" value="Unassembled WGS sequence"/>
</dbReference>
<organism evidence="2 3">
    <name type="scientific">Mytilus coruscus</name>
    <name type="common">Sea mussel</name>
    <dbReference type="NCBI Taxonomy" id="42192"/>
    <lineage>
        <taxon>Eukaryota</taxon>
        <taxon>Metazoa</taxon>
        <taxon>Spiralia</taxon>
        <taxon>Lophotrochozoa</taxon>
        <taxon>Mollusca</taxon>
        <taxon>Bivalvia</taxon>
        <taxon>Autobranchia</taxon>
        <taxon>Pteriomorphia</taxon>
        <taxon>Mytilida</taxon>
        <taxon>Mytiloidea</taxon>
        <taxon>Mytilidae</taxon>
        <taxon>Mytilinae</taxon>
        <taxon>Mytilus</taxon>
    </lineage>
</organism>
<protein>
    <submittedName>
        <fullName evidence="2">Uncharacterized protein</fullName>
    </submittedName>
</protein>
<evidence type="ECO:0000313" key="3">
    <source>
        <dbReference type="Proteomes" id="UP000507470"/>
    </source>
</evidence>
<name>A0A6J8AC17_MYTCO</name>